<keyword evidence="4 7" id="KW-0456">Lyase</keyword>
<gene>
    <name evidence="7" type="ORF">BK798_03925</name>
</gene>
<dbReference type="Proteomes" id="UP000232133">
    <property type="component" value="Chromosome"/>
</dbReference>
<dbReference type="EC" id="4.4.1.13" evidence="2"/>
<evidence type="ECO:0000256" key="5">
    <source>
        <dbReference type="ARBA" id="ARBA00037974"/>
    </source>
</evidence>
<evidence type="ECO:0000259" key="6">
    <source>
        <dbReference type="Pfam" id="PF00155"/>
    </source>
</evidence>
<dbReference type="InterPro" id="IPR027619">
    <property type="entry name" value="C-S_lyase_PatB-like"/>
</dbReference>
<dbReference type="EMBL" id="CP017803">
    <property type="protein sequence ID" value="ATZ59625.1"/>
    <property type="molecule type" value="Genomic_DNA"/>
</dbReference>
<name>A0A2H4U674_METSM</name>
<dbReference type="GeneID" id="35118496"/>
<evidence type="ECO:0000313" key="8">
    <source>
        <dbReference type="Proteomes" id="UP000232133"/>
    </source>
</evidence>
<dbReference type="RefSeq" id="WP_100815410.1">
    <property type="nucleotide sequence ID" value="NZ_CP017803.1"/>
</dbReference>
<dbReference type="InterPro" id="IPR015421">
    <property type="entry name" value="PyrdxlP-dep_Trfase_major"/>
</dbReference>
<dbReference type="Pfam" id="PF00155">
    <property type="entry name" value="Aminotran_1_2"/>
    <property type="match status" value="1"/>
</dbReference>
<dbReference type="SUPFAM" id="SSF53383">
    <property type="entry name" value="PLP-dependent transferases"/>
    <property type="match status" value="1"/>
</dbReference>
<evidence type="ECO:0000313" key="7">
    <source>
        <dbReference type="EMBL" id="ATZ59625.1"/>
    </source>
</evidence>
<dbReference type="Gene3D" id="3.40.640.10">
    <property type="entry name" value="Type I PLP-dependent aspartate aminotransferase-like (Major domain)"/>
    <property type="match status" value="1"/>
</dbReference>
<dbReference type="NCBIfam" id="TIGR04350">
    <property type="entry name" value="C_S_lyase_PatB"/>
    <property type="match status" value="1"/>
</dbReference>
<organism evidence="7 8">
    <name type="scientific">Methanobrevibacter smithii</name>
    <dbReference type="NCBI Taxonomy" id="2173"/>
    <lineage>
        <taxon>Archaea</taxon>
        <taxon>Methanobacteriati</taxon>
        <taxon>Methanobacteriota</taxon>
        <taxon>Methanomada group</taxon>
        <taxon>Methanobacteria</taxon>
        <taxon>Methanobacteriales</taxon>
        <taxon>Methanobacteriaceae</taxon>
        <taxon>Methanobrevibacter</taxon>
    </lineage>
</organism>
<comment type="cofactor">
    <cofactor evidence="1">
        <name>pyridoxal 5'-phosphate</name>
        <dbReference type="ChEBI" id="CHEBI:597326"/>
    </cofactor>
</comment>
<evidence type="ECO:0000256" key="2">
    <source>
        <dbReference type="ARBA" id="ARBA00012224"/>
    </source>
</evidence>
<dbReference type="CDD" id="cd00609">
    <property type="entry name" value="AAT_like"/>
    <property type="match status" value="1"/>
</dbReference>
<dbReference type="GO" id="GO:0030170">
    <property type="term" value="F:pyridoxal phosphate binding"/>
    <property type="evidence" value="ECO:0007669"/>
    <property type="project" value="InterPro"/>
</dbReference>
<evidence type="ECO:0000256" key="3">
    <source>
        <dbReference type="ARBA" id="ARBA00022898"/>
    </source>
</evidence>
<dbReference type="GO" id="GO:0047804">
    <property type="term" value="F:cysteine-S-conjugate beta-lyase activity"/>
    <property type="evidence" value="ECO:0007669"/>
    <property type="project" value="UniProtKB-EC"/>
</dbReference>
<reference evidence="7 8" key="1">
    <citation type="submission" date="2016-10" db="EMBL/GenBank/DDBJ databases">
        <authorList>
            <person name="Varghese N."/>
        </authorList>
    </citation>
    <scope>NUCLEOTIDE SEQUENCE [LARGE SCALE GENOMIC DNA]</scope>
    <source>
        <strain evidence="7 8">KB11</strain>
    </source>
</reference>
<dbReference type="InterPro" id="IPR004839">
    <property type="entry name" value="Aminotransferase_I/II_large"/>
</dbReference>
<evidence type="ECO:0000256" key="4">
    <source>
        <dbReference type="ARBA" id="ARBA00023239"/>
    </source>
</evidence>
<protein>
    <recommendedName>
        <fullName evidence="2">cysteine-S-conjugate beta-lyase</fullName>
        <ecNumber evidence="2">4.4.1.13</ecNumber>
    </recommendedName>
</protein>
<feature type="domain" description="Aminotransferase class I/classII large" evidence="6">
    <location>
        <begin position="48"/>
        <end position="377"/>
    </location>
</feature>
<dbReference type="InterPro" id="IPR015424">
    <property type="entry name" value="PyrdxlP-dep_Trfase"/>
</dbReference>
<keyword evidence="3" id="KW-0663">Pyridoxal phosphate</keyword>
<dbReference type="Gene3D" id="3.90.1150.10">
    <property type="entry name" value="Aspartate Aminotransferase, domain 1"/>
    <property type="match status" value="1"/>
</dbReference>
<dbReference type="PANTHER" id="PTHR43525">
    <property type="entry name" value="PROTEIN MALY"/>
    <property type="match status" value="1"/>
</dbReference>
<comment type="similarity">
    <text evidence="5">Belongs to the class-II pyridoxal-phosphate-dependent aminotransferase family. MalY/PatB cystathionine beta-lyase subfamily.</text>
</comment>
<dbReference type="InterPro" id="IPR051798">
    <property type="entry name" value="Class-II_PLP-Dep_Aminotrans"/>
</dbReference>
<dbReference type="PANTHER" id="PTHR43525:SF1">
    <property type="entry name" value="PROTEIN MALY"/>
    <property type="match status" value="1"/>
</dbReference>
<proteinExistence type="inferred from homology"/>
<dbReference type="AlphaFoldDB" id="A0A2H4U674"/>
<dbReference type="InterPro" id="IPR015422">
    <property type="entry name" value="PyrdxlP-dep_Trfase_small"/>
</dbReference>
<accession>A0A2H4U674</accession>
<sequence length="387" mass="44694">MIYMKYDFDSIINRKNTNCLKWDLFDTELPMWVADMDFKVAPEISDEIIKKADESLYGYAVIPDEWYDAYADWWKDYGLEMDKDYPKFANGVMPAIATIIRKLTDENDKILIQTPVYHVFFHVIEDNNREVVENQLMYRNGKYEIDFEDLEEKLAEVDVTLMMLCNPHNPIGKIWSRTELKKIADLCAKYDVTIISDEIHCDLTDPDKKYIPFTGISNHDSITTISPTKSFNIAGLNTAAVYIVGDKLKEDVFNALDVEWVSRANIFAINAAIAAYNNGRPWLDELRQYLYDNKKFAADFIKKEIPEIKLTDADATYLLWFDCSDLDISSEEFIKFLNEKTGVLLSAGVDFGKNSDEFLRLNIACPRQLLEKGLKAIKKGVTIYKQI</sequence>
<evidence type="ECO:0000256" key="1">
    <source>
        <dbReference type="ARBA" id="ARBA00001933"/>
    </source>
</evidence>